<evidence type="ECO:0000313" key="3">
    <source>
        <dbReference type="Proteomes" id="UP000035642"/>
    </source>
</evidence>
<dbReference type="CDD" id="cd14947">
    <property type="entry name" value="NBR1_like"/>
    <property type="match status" value="1"/>
</dbReference>
<dbReference type="InterPro" id="IPR013783">
    <property type="entry name" value="Ig-like_fold"/>
</dbReference>
<name>A0A0K0DNM3_ANGCA</name>
<dbReference type="WBParaSite" id="ACAC_0001336201-mRNA-1">
    <property type="protein sequence ID" value="ACAC_0001336201-mRNA-1"/>
    <property type="gene ID" value="ACAC_0001336201"/>
</dbReference>
<dbReference type="InterPro" id="IPR032350">
    <property type="entry name" value="Nbr1_FW"/>
</dbReference>
<evidence type="ECO:0000259" key="2">
    <source>
        <dbReference type="Pfam" id="PF16158"/>
    </source>
</evidence>
<evidence type="ECO:0000256" key="1">
    <source>
        <dbReference type="SAM" id="MobiDB-lite"/>
    </source>
</evidence>
<reference evidence="3" key="1">
    <citation type="submission" date="2012-09" db="EMBL/GenBank/DDBJ databases">
        <authorList>
            <person name="Martin A.A."/>
        </authorList>
    </citation>
    <scope>NUCLEOTIDE SEQUENCE</scope>
</reference>
<keyword evidence="3" id="KW-1185">Reference proteome</keyword>
<dbReference type="STRING" id="6313.A0A0K0DNM3"/>
<feature type="domain" description="Nbr1 FW" evidence="2">
    <location>
        <begin position="42"/>
        <end position="150"/>
    </location>
</feature>
<organism evidence="3 4">
    <name type="scientific">Angiostrongylus cantonensis</name>
    <name type="common">Rat lungworm</name>
    <dbReference type="NCBI Taxonomy" id="6313"/>
    <lineage>
        <taxon>Eukaryota</taxon>
        <taxon>Metazoa</taxon>
        <taxon>Ecdysozoa</taxon>
        <taxon>Nematoda</taxon>
        <taxon>Chromadorea</taxon>
        <taxon>Rhabditida</taxon>
        <taxon>Rhabditina</taxon>
        <taxon>Rhabditomorpha</taxon>
        <taxon>Strongyloidea</taxon>
        <taxon>Metastrongylidae</taxon>
        <taxon>Angiostrongylus</taxon>
    </lineage>
</organism>
<dbReference type="GO" id="GO:0000407">
    <property type="term" value="C:phagophore assembly site"/>
    <property type="evidence" value="ECO:0007669"/>
    <property type="project" value="TreeGrafter"/>
</dbReference>
<sequence length="219" mass="23889">MQHLRNLHDAVGAYYDHGHANNVGEIGFDLPLLNMQLVKDVTVGEGEAVPPKTRFVKSWRVKNTGGVHWPEGTALCFVDGKRFIYIFGFQRTPLSSDKRVPVASLGPGGEAELTVWMLSPSLPGIYQSRWQLNTPQSIPFGEAIWCIISVDATGILDITQQLANAPLGRLSLPTGLNPFMASSPFTESIDSSSPVTILHEDSADSPPCTPSTPPHYEHE</sequence>
<dbReference type="GO" id="GO:0016236">
    <property type="term" value="P:macroautophagy"/>
    <property type="evidence" value="ECO:0007669"/>
    <property type="project" value="TreeGrafter"/>
</dbReference>
<dbReference type="PANTHER" id="PTHR20930">
    <property type="entry name" value="OVARIAN CARCINOMA ANTIGEN CA125-RELATED"/>
    <property type="match status" value="1"/>
</dbReference>
<dbReference type="PANTHER" id="PTHR20930:SF0">
    <property type="entry name" value="PROTEIN ILRUN"/>
    <property type="match status" value="1"/>
</dbReference>
<dbReference type="Gene3D" id="2.60.40.10">
    <property type="entry name" value="Immunoglobulins"/>
    <property type="match status" value="1"/>
</dbReference>
<reference evidence="4" key="2">
    <citation type="submission" date="2017-02" db="UniProtKB">
        <authorList>
            <consortium name="WormBaseParasite"/>
        </authorList>
    </citation>
    <scope>IDENTIFICATION</scope>
</reference>
<dbReference type="Proteomes" id="UP000035642">
    <property type="component" value="Unassembled WGS sequence"/>
</dbReference>
<protein>
    <submittedName>
        <fullName evidence="4">N_BRCA1_IG domain-containing protein</fullName>
    </submittedName>
</protein>
<evidence type="ECO:0000313" key="4">
    <source>
        <dbReference type="WBParaSite" id="ACAC_0001336201-mRNA-1"/>
    </source>
</evidence>
<dbReference type="Pfam" id="PF16158">
    <property type="entry name" value="N_BRCA1_IG"/>
    <property type="match status" value="1"/>
</dbReference>
<dbReference type="AlphaFoldDB" id="A0A0K0DNM3"/>
<proteinExistence type="predicted"/>
<dbReference type="GO" id="GO:0043130">
    <property type="term" value="F:ubiquitin binding"/>
    <property type="evidence" value="ECO:0007669"/>
    <property type="project" value="TreeGrafter"/>
</dbReference>
<feature type="region of interest" description="Disordered" evidence="1">
    <location>
        <begin position="187"/>
        <end position="219"/>
    </location>
</feature>
<accession>A0A0K0DNM3</accession>